<keyword evidence="3" id="KW-1185">Reference proteome</keyword>
<reference evidence="3" key="1">
    <citation type="submission" date="2015-08" db="EMBL/GenBank/DDBJ databases">
        <authorList>
            <person name="Babu N.S."/>
            <person name="Beckwith C.J."/>
            <person name="Beseler K.G."/>
            <person name="Brison A."/>
            <person name="Carone J.V."/>
            <person name="Caskin T.P."/>
            <person name="Diamond M."/>
            <person name="Durham M.E."/>
            <person name="Foxe J.M."/>
            <person name="Go M."/>
            <person name="Henderson B.A."/>
            <person name="Jones I.B."/>
            <person name="McGettigan J.A."/>
            <person name="Micheletti S.J."/>
            <person name="Nasrallah M.E."/>
            <person name="Ortiz D."/>
            <person name="Piller C.R."/>
            <person name="Privatt S.R."/>
            <person name="Schneider S.L."/>
            <person name="Sharp S."/>
            <person name="Smith T.C."/>
            <person name="Stanton J.D."/>
            <person name="Ullery H.E."/>
            <person name="Wilson R.J."/>
            <person name="Serrano M.G."/>
            <person name="Buck G."/>
            <person name="Lee V."/>
            <person name="Wang Y."/>
            <person name="Carvalho R."/>
            <person name="Voegtly L."/>
            <person name="Shi R."/>
            <person name="Duckworth R."/>
            <person name="Johnson A."/>
            <person name="Loviza R."/>
            <person name="Walstead R."/>
            <person name="Shah Z."/>
            <person name="Kiflezghi M."/>
            <person name="Wade K."/>
            <person name="Ball S.L."/>
            <person name="Bradley K.W."/>
            <person name="Asai D.J."/>
            <person name="Bowman C.A."/>
            <person name="Russell D.A."/>
            <person name="Pope W.H."/>
            <person name="Jacobs-Sera D."/>
            <person name="Hendrix R.W."/>
            <person name="Hatfull G.F."/>
        </authorList>
    </citation>
    <scope>NUCLEOTIDE SEQUENCE [LARGE SCALE GENOMIC DNA]</scope>
    <source>
        <strain evidence="3">JCM 19170</strain>
    </source>
</reference>
<dbReference type="InterPro" id="IPR010751">
    <property type="entry name" value="TrfA"/>
</dbReference>
<organism evidence="2 3">
    <name type="scientific">Tepidiphilus thermophilus</name>
    <dbReference type="NCBI Taxonomy" id="876478"/>
    <lineage>
        <taxon>Bacteria</taxon>
        <taxon>Pseudomonadati</taxon>
        <taxon>Pseudomonadota</taxon>
        <taxon>Hydrogenophilia</taxon>
        <taxon>Hydrogenophilales</taxon>
        <taxon>Hydrogenophilaceae</taxon>
        <taxon>Tepidiphilus</taxon>
    </lineage>
</organism>
<accession>A0A0K6IYG9</accession>
<evidence type="ECO:0000256" key="1">
    <source>
        <dbReference type="SAM" id="MobiDB-lite"/>
    </source>
</evidence>
<protein>
    <submittedName>
        <fullName evidence="2">TrfA protein</fullName>
    </submittedName>
</protein>
<dbReference type="EMBL" id="CYHH01000025">
    <property type="protein sequence ID" value="CUB08165.1"/>
    <property type="molecule type" value="Genomic_DNA"/>
</dbReference>
<evidence type="ECO:0000313" key="2">
    <source>
        <dbReference type="EMBL" id="CUB08165.1"/>
    </source>
</evidence>
<dbReference type="Pfam" id="PF07042">
    <property type="entry name" value="TrfA"/>
    <property type="match status" value="1"/>
</dbReference>
<dbReference type="OrthoDB" id="8481003at2"/>
<feature type="region of interest" description="Disordered" evidence="1">
    <location>
        <begin position="1"/>
        <end position="23"/>
    </location>
</feature>
<proteinExistence type="predicted"/>
<dbReference type="RefSeq" id="WP_082438485.1">
    <property type="nucleotide sequence ID" value="NZ_CYHH01000025.1"/>
</dbReference>
<evidence type="ECO:0000313" key="3">
    <source>
        <dbReference type="Proteomes" id="UP000182108"/>
    </source>
</evidence>
<dbReference type="Proteomes" id="UP000182108">
    <property type="component" value="Unassembled WGS sequence"/>
</dbReference>
<dbReference type="AlphaFoldDB" id="A0A0K6IYG9"/>
<gene>
    <name evidence="2" type="ORF">Ga0061068_1258</name>
</gene>
<sequence>MDNATSQIPIPFHESSGEPIPDPGIAKAMDRIRESLERKAIAAGLPVPSNGKPLPNDVLRSALFGVSEKVFRREEKIASVEGLDVYMVRGYRPTQAHLDVWEQCLDLAAKHGTGKQIRFSAYSFLKAIGRNTGKSDYEWLKEAINDLASCLVRISNGRYSYFGTLIQDGFRDEETNEYVIKINEALALLFMGGRWTALDGEQRQMLRKHPLAQWLHAFYSTHADPYAYKVATLKELCGSDTEELWKFRQMLRRALEKLAETTGWECSIDDEDKVIVRKSKNRAKSLSG</sequence>
<name>A0A0K6IYG9_9PROT</name>